<proteinExistence type="inferred from homology"/>
<keyword evidence="6" id="KW-0443">Lipid metabolism</keyword>
<evidence type="ECO:0000256" key="7">
    <source>
        <dbReference type="ARBA" id="ARBA00023161"/>
    </source>
</evidence>
<evidence type="ECO:0000313" key="13">
    <source>
        <dbReference type="Proteomes" id="UP001367676"/>
    </source>
</evidence>
<dbReference type="Pfam" id="PF01926">
    <property type="entry name" value="MMR_HSR1"/>
    <property type="match status" value="1"/>
</dbReference>
<dbReference type="Gene3D" id="3.40.50.300">
    <property type="entry name" value="P-loop containing nucleotide triphosphate hydrolases"/>
    <property type="match status" value="1"/>
</dbReference>
<reference evidence="12 13" key="1">
    <citation type="submission" date="2024-03" db="EMBL/GenBank/DDBJ databases">
        <title>Adaptation during the transition from Ophiocordyceps entomopathogen to insect associate is accompanied by gene loss and intensified selection.</title>
        <authorList>
            <person name="Ward C.M."/>
            <person name="Onetto C.A."/>
            <person name="Borneman A.R."/>
        </authorList>
    </citation>
    <scope>NUCLEOTIDE SEQUENCE [LARGE SCALE GENOMIC DNA]</scope>
    <source>
        <strain evidence="12">AWRI1</strain>
        <tissue evidence="12">Single Adult Female</tissue>
    </source>
</reference>
<dbReference type="Proteomes" id="UP001367676">
    <property type="component" value="Unassembled WGS sequence"/>
</dbReference>
<feature type="domain" description="AB hydrolase-1" evidence="10">
    <location>
        <begin position="127"/>
        <end position="394"/>
    </location>
</feature>
<evidence type="ECO:0008006" key="14">
    <source>
        <dbReference type="Google" id="ProtNLM"/>
    </source>
</evidence>
<evidence type="ECO:0000313" key="12">
    <source>
        <dbReference type="EMBL" id="KAK7601088.1"/>
    </source>
</evidence>
<name>A0AAN9U012_9HEMI</name>
<evidence type="ECO:0000256" key="2">
    <source>
        <dbReference type="ARBA" id="ARBA00010701"/>
    </source>
</evidence>
<feature type="compositionally biased region" description="Polar residues" evidence="9">
    <location>
        <begin position="444"/>
        <end position="453"/>
    </location>
</feature>
<keyword evidence="7" id="KW-0866">Nonsense-mediated mRNA decay</keyword>
<feature type="region of interest" description="Disordered" evidence="9">
    <location>
        <begin position="438"/>
        <end position="508"/>
    </location>
</feature>
<evidence type="ECO:0000256" key="4">
    <source>
        <dbReference type="ARBA" id="ARBA00022801"/>
    </source>
</evidence>
<sequence length="874" mass="98119">MRMVSAASSDDLAPHSLHRIQHSLCPQNAVSSPFCTSSGSMSSYTCATKIVVRLTHFGALLPPPSPLLLLCLLYTQIFAFVQSITTHKKLREMGYDVEIHLVDTEDGYTLALERVPHSRSNQIVGSPVLLLHGLFSNSLVFALNRTSLAYALIDAGHDVWLYNSRGAGLSREMTNEPLDRQSWEYSFHEMGVYDLAACVDYIANTSRKKVNIVGYSLGGTIALILLSERPQYNEKIATSVLMAPAVRMKNPKSPLNTELLDIFDFFPYTTNPDATLKSIRKYCENSEKALRNCRLFLNFVNGVETNMADEAVLNFLASFPQPVSSKTLKHYVQGLMMGDFRKYDYGTKVNIIRYNDTEPPAYNLSRITSSVFIVGSTTDSIVTIKDIKWLVSRLRNVVEVNSIKNVRFGHISYIADPSSKELVVDYILQKLNSTKEDKEEKSWLNPTSVLSAKTENDRDHKSNSKYHGAHETSSQPTIILKTRDGETRALSPNQSHQMSAFSKTRKETESSSVALKQKNILAKSLNVANGLSTVPTMTSSMCLIEDGHLTGDGILDYLTEQNDYLVIGCMGMQGVGKSTLMSKLCNPFDNKKEIFKVQNLDNIITSTHCTSTFNLYVSKNRIFFIDTPPLLSPSLMEKLIYQEAKKPPFSSGANQVFSGGSQITSGDFSSTENALEITSLQTAAFLLSVCHVVLIVQDWFYDPNLLRFLQTAEMLKPPMPTTSRNEELTEYFPHVVFVQNKAQYSDYTQNMISTMQDVYNQSFLRSRLQIQSGIGIAGGTVLNYLNSCSCGDPINLYVLPDLHLQARKDFVNGHPGFNYLMEKFKRDIYGIQKNPLTHAPLSEKNWFHYSSKVWDAIKSSSFFHEYDRLLSKLE</sequence>
<protein>
    <recommendedName>
        <fullName evidence="14">AB hydrolase-1 domain-containing protein</fullName>
    </recommendedName>
</protein>
<evidence type="ECO:0000256" key="1">
    <source>
        <dbReference type="ARBA" id="ARBA00007712"/>
    </source>
</evidence>
<dbReference type="InterPro" id="IPR006073">
    <property type="entry name" value="GTP-bd"/>
</dbReference>
<comment type="similarity">
    <text evidence="2">Belongs to the AB hydrolase superfamily. Lipase family.</text>
</comment>
<dbReference type="InterPro" id="IPR029058">
    <property type="entry name" value="AB_hydrolase_fold"/>
</dbReference>
<dbReference type="GO" id="GO:0000184">
    <property type="term" value="P:nuclear-transcribed mRNA catabolic process, nonsense-mediated decay"/>
    <property type="evidence" value="ECO:0007669"/>
    <property type="project" value="UniProtKB-KW"/>
</dbReference>
<keyword evidence="3" id="KW-0732">Signal</keyword>
<evidence type="ECO:0000259" key="10">
    <source>
        <dbReference type="Pfam" id="PF00561"/>
    </source>
</evidence>
<dbReference type="EMBL" id="JBBCAQ010000010">
    <property type="protein sequence ID" value="KAK7601088.1"/>
    <property type="molecule type" value="Genomic_DNA"/>
</dbReference>
<evidence type="ECO:0000259" key="11">
    <source>
        <dbReference type="Pfam" id="PF01926"/>
    </source>
</evidence>
<dbReference type="AlphaFoldDB" id="A0AAN9U012"/>
<dbReference type="FunFam" id="3.40.50.1820:FF:000057">
    <property type="entry name" value="Lipase"/>
    <property type="match status" value="1"/>
</dbReference>
<dbReference type="PANTHER" id="PTHR14270">
    <property type="entry name" value="NONSENSE-MEDIATED MRNA DECAY FACTOR SMG9"/>
    <property type="match status" value="1"/>
</dbReference>
<dbReference type="SUPFAM" id="SSF52540">
    <property type="entry name" value="P-loop containing nucleoside triphosphate hydrolases"/>
    <property type="match status" value="1"/>
</dbReference>
<comment type="similarity">
    <text evidence="1">Belongs to the SMG9 family.</text>
</comment>
<feature type="compositionally biased region" description="Polar residues" evidence="9">
    <location>
        <begin position="490"/>
        <end position="502"/>
    </location>
</feature>
<keyword evidence="8" id="KW-0325">Glycoprotein</keyword>
<dbReference type="InterPro" id="IPR000073">
    <property type="entry name" value="AB_hydrolase_1"/>
</dbReference>
<evidence type="ECO:0000256" key="6">
    <source>
        <dbReference type="ARBA" id="ARBA00023098"/>
    </source>
</evidence>
<evidence type="ECO:0000256" key="3">
    <source>
        <dbReference type="ARBA" id="ARBA00022729"/>
    </source>
</evidence>
<accession>A0AAN9U012</accession>
<evidence type="ECO:0000256" key="5">
    <source>
        <dbReference type="ARBA" id="ARBA00022963"/>
    </source>
</evidence>
<evidence type="ECO:0000256" key="9">
    <source>
        <dbReference type="SAM" id="MobiDB-lite"/>
    </source>
</evidence>
<dbReference type="GO" id="GO:0016042">
    <property type="term" value="P:lipid catabolic process"/>
    <property type="evidence" value="ECO:0007669"/>
    <property type="project" value="UniProtKB-KW"/>
</dbReference>
<keyword evidence="4" id="KW-0378">Hydrolase</keyword>
<dbReference type="InterPro" id="IPR039177">
    <property type="entry name" value="SMG9"/>
</dbReference>
<keyword evidence="5" id="KW-0442">Lipid degradation</keyword>
<gene>
    <name evidence="12" type="ORF">V9T40_008529</name>
</gene>
<evidence type="ECO:0000256" key="8">
    <source>
        <dbReference type="ARBA" id="ARBA00023180"/>
    </source>
</evidence>
<dbReference type="Pfam" id="PF00561">
    <property type="entry name" value="Abhydrolase_1"/>
    <property type="match status" value="1"/>
</dbReference>
<dbReference type="GO" id="GO:0005525">
    <property type="term" value="F:GTP binding"/>
    <property type="evidence" value="ECO:0007669"/>
    <property type="project" value="InterPro"/>
</dbReference>
<dbReference type="InterPro" id="IPR027417">
    <property type="entry name" value="P-loop_NTPase"/>
</dbReference>
<comment type="caution">
    <text evidence="12">The sequence shown here is derived from an EMBL/GenBank/DDBJ whole genome shotgun (WGS) entry which is preliminary data.</text>
</comment>
<dbReference type="SUPFAM" id="SSF53474">
    <property type="entry name" value="alpha/beta-Hydrolases"/>
    <property type="match status" value="1"/>
</dbReference>
<dbReference type="Gene3D" id="3.40.50.1820">
    <property type="entry name" value="alpha/beta hydrolase"/>
    <property type="match status" value="1"/>
</dbReference>
<keyword evidence="13" id="KW-1185">Reference proteome</keyword>
<feature type="domain" description="G" evidence="11">
    <location>
        <begin position="567"/>
        <end position="632"/>
    </location>
</feature>
<dbReference type="PANTHER" id="PTHR14270:SF0">
    <property type="entry name" value="NONSENSE-MEDIATED MRNA DECAY FACTOR SMG9"/>
    <property type="match status" value="1"/>
</dbReference>
<organism evidence="12 13">
    <name type="scientific">Parthenolecanium corni</name>
    <dbReference type="NCBI Taxonomy" id="536013"/>
    <lineage>
        <taxon>Eukaryota</taxon>
        <taxon>Metazoa</taxon>
        <taxon>Ecdysozoa</taxon>
        <taxon>Arthropoda</taxon>
        <taxon>Hexapoda</taxon>
        <taxon>Insecta</taxon>
        <taxon>Pterygota</taxon>
        <taxon>Neoptera</taxon>
        <taxon>Paraneoptera</taxon>
        <taxon>Hemiptera</taxon>
        <taxon>Sternorrhyncha</taxon>
        <taxon>Coccoidea</taxon>
        <taxon>Coccidae</taxon>
        <taxon>Parthenolecanium</taxon>
    </lineage>
</organism>
<dbReference type="GO" id="GO:0016787">
    <property type="term" value="F:hydrolase activity"/>
    <property type="evidence" value="ECO:0007669"/>
    <property type="project" value="UniProtKB-KW"/>
</dbReference>